<organism evidence="1 2">
    <name type="scientific">Dentiscutata heterogama</name>
    <dbReference type="NCBI Taxonomy" id="1316150"/>
    <lineage>
        <taxon>Eukaryota</taxon>
        <taxon>Fungi</taxon>
        <taxon>Fungi incertae sedis</taxon>
        <taxon>Mucoromycota</taxon>
        <taxon>Glomeromycotina</taxon>
        <taxon>Glomeromycetes</taxon>
        <taxon>Diversisporales</taxon>
        <taxon>Gigasporaceae</taxon>
        <taxon>Dentiscutata</taxon>
    </lineage>
</organism>
<accession>A0ACA9L2S4</accession>
<reference evidence="1" key="1">
    <citation type="submission" date="2021-06" db="EMBL/GenBank/DDBJ databases">
        <authorList>
            <person name="Kallberg Y."/>
            <person name="Tangrot J."/>
            <person name="Rosling A."/>
        </authorList>
    </citation>
    <scope>NUCLEOTIDE SEQUENCE</scope>
    <source>
        <strain evidence="1">IL203A</strain>
    </source>
</reference>
<sequence length="43" mass="4949">LLLTVKVKEVDLIFNKLLLLDKDLTESLRQIFARCVSIFAECP</sequence>
<comment type="caution">
    <text evidence="1">The sequence shown here is derived from an EMBL/GenBank/DDBJ whole genome shotgun (WGS) entry which is preliminary data.</text>
</comment>
<keyword evidence="2" id="KW-1185">Reference proteome</keyword>
<proteinExistence type="predicted"/>
<gene>
    <name evidence="1" type="ORF">DHETER_LOCUS3154</name>
</gene>
<dbReference type="Proteomes" id="UP000789702">
    <property type="component" value="Unassembled WGS sequence"/>
</dbReference>
<protein>
    <submittedName>
        <fullName evidence="1">12111_t:CDS:1</fullName>
    </submittedName>
</protein>
<dbReference type="EMBL" id="CAJVPU010002618">
    <property type="protein sequence ID" value="CAG8504316.1"/>
    <property type="molecule type" value="Genomic_DNA"/>
</dbReference>
<feature type="non-terminal residue" evidence="1">
    <location>
        <position position="1"/>
    </location>
</feature>
<evidence type="ECO:0000313" key="2">
    <source>
        <dbReference type="Proteomes" id="UP000789702"/>
    </source>
</evidence>
<name>A0ACA9L2S4_9GLOM</name>
<evidence type="ECO:0000313" key="1">
    <source>
        <dbReference type="EMBL" id="CAG8504316.1"/>
    </source>
</evidence>